<keyword evidence="6 7" id="KW-0560">Oxidoreductase</keyword>
<evidence type="ECO:0000259" key="10">
    <source>
        <dbReference type="Pfam" id="PF02771"/>
    </source>
</evidence>
<keyword evidence="3 7" id="KW-0285">Flavoprotein</keyword>
<dbReference type="Pfam" id="PF00441">
    <property type="entry name" value="Acyl-CoA_dh_1"/>
    <property type="match status" value="1"/>
</dbReference>
<dbReference type="InterPro" id="IPR046373">
    <property type="entry name" value="Acyl-CoA_Oxase/DH_mid-dom_sf"/>
</dbReference>
<dbReference type="Proteomes" id="UP001216390">
    <property type="component" value="Chromosome"/>
</dbReference>
<dbReference type="PANTHER" id="PTHR43884:SF9">
    <property type="entry name" value="COMPLEX I ASSEMBLY FACTOR ACAD9, MITOCHONDRIAL"/>
    <property type="match status" value="1"/>
</dbReference>
<comment type="cofactor">
    <cofactor evidence="1 7">
        <name>FAD</name>
        <dbReference type="ChEBI" id="CHEBI:57692"/>
    </cofactor>
</comment>
<feature type="domain" description="Acyl-CoA oxidase/dehydrogenase middle" evidence="9">
    <location>
        <begin position="146"/>
        <end position="236"/>
    </location>
</feature>
<evidence type="ECO:0000256" key="4">
    <source>
        <dbReference type="ARBA" id="ARBA00022827"/>
    </source>
</evidence>
<name>A0AAE9Y803_9ACTN</name>
<dbReference type="RefSeq" id="WP_272737764.1">
    <property type="nucleotide sequence ID" value="NZ_CP116942.1"/>
</dbReference>
<keyword evidence="4 7" id="KW-0274">FAD</keyword>
<organism evidence="12 13">
    <name type="scientific">Iamia majanohamensis</name>
    <dbReference type="NCBI Taxonomy" id="467976"/>
    <lineage>
        <taxon>Bacteria</taxon>
        <taxon>Bacillati</taxon>
        <taxon>Actinomycetota</taxon>
        <taxon>Acidimicrobiia</taxon>
        <taxon>Acidimicrobiales</taxon>
        <taxon>Iamiaceae</taxon>
        <taxon>Iamia</taxon>
    </lineage>
</organism>
<dbReference type="Pfam" id="PF02770">
    <property type="entry name" value="Acyl-CoA_dh_M"/>
    <property type="match status" value="1"/>
</dbReference>
<dbReference type="EMBL" id="CP116942">
    <property type="protein sequence ID" value="WCO68247.1"/>
    <property type="molecule type" value="Genomic_DNA"/>
</dbReference>
<dbReference type="SUPFAM" id="SSF47203">
    <property type="entry name" value="Acyl-CoA dehydrogenase C-terminal domain-like"/>
    <property type="match status" value="1"/>
</dbReference>
<dbReference type="FunFam" id="1.10.540.10:FF:000001">
    <property type="entry name" value="Very long-chain-specific acyl-CoA dehydrogenase, mitochondrial"/>
    <property type="match status" value="1"/>
</dbReference>
<dbReference type="GO" id="GO:0006631">
    <property type="term" value="P:fatty acid metabolic process"/>
    <property type="evidence" value="ECO:0007669"/>
    <property type="project" value="UniProtKB-ARBA"/>
</dbReference>
<feature type="domain" description="ACAD9/ACADV-like C-terminal" evidence="11">
    <location>
        <begin position="445"/>
        <end position="551"/>
    </location>
</feature>
<dbReference type="InterPro" id="IPR013786">
    <property type="entry name" value="AcylCoA_DH/ox_N"/>
</dbReference>
<dbReference type="GO" id="GO:0003995">
    <property type="term" value="F:acyl-CoA dehydrogenase activity"/>
    <property type="evidence" value="ECO:0007669"/>
    <property type="project" value="TreeGrafter"/>
</dbReference>
<dbReference type="Pfam" id="PF02771">
    <property type="entry name" value="Acyl-CoA_dh_N"/>
    <property type="match status" value="1"/>
</dbReference>
<evidence type="ECO:0000256" key="5">
    <source>
        <dbReference type="ARBA" id="ARBA00022946"/>
    </source>
</evidence>
<comment type="similarity">
    <text evidence="2 7">Belongs to the acyl-CoA dehydrogenase family.</text>
</comment>
<evidence type="ECO:0000256" key="2">
    <source>
        <dbReference type="ARBA" id="ARBA00009347"/>
    </source>
</evidence>
<evidence type="ECO:0000256" key="1">
    <source>
        <dbReference type="ARBA" id="ARBA00001974"/>
    </source>
</evidence>
<dbReference type="KEGG" id="ima:PO878_05840"/>
<dbReference type="SUPFAM" id="SSF56645">
    <property type="entry name" value="Acyl-CoA dehydrogenase NM domain-like"/>
    <property type="match status" value="1"/>
</dbReference>
<reference evidence="12" key="1">
    <citation type="submission" date="2023-01" db="EMBL/GenBank/DDBJ databases">
        <title>The diversity of Class Acidimicrobiia in South China Sea sediment environments and the proposal of Iamia marina sp. nov., a novel species of the genus Iamia.</title>
        <authorList>
            <person name="He Y."/>
            <person name="Tian X."/>
        </authorList>
    </citation>
    <scope>NUCLEOTIDE SEQUENCE</scope>
    <source>
        <strain evidence="12">DSM 19957</strain>
    </source>
</reference>
<dbReference type="Gene3D" id="1.20.140.10">
    <property type="entry name" value="Butyryl-CoA Dehydrogenase, subunit A, domain 3"/>
    <property type="match status" value="2"/>
</dbReference>
<protein>
    <submittedName>
        <fullName evidence="12">Acyl-CoA dehydrogenase family protein</fullName>
    </submittedName>
</protein>
<dbReference type="GO" id="GO:0050660">
    <property type="term" value="F:flavin adenine dinucleotide binding"/>
    <property type="evidence" value="ECO:0007669"/>
    <property type="project" value="InterPro"/>
</dbReference>
<evidence type="ECO:0000259" key="11">
    <source>
        <dbReference type="Pfam" id="PF21343"/>
    </source>
</evidence>
<evidence type="ECO:0000313" key="12">
    <source>
        <dbReference type="EMBL" id="WCO68247.1"/>
    </source>
</evidence>
<evidence type="ECO:0000256" key="6">
    <source>
        <dbReference type="ARBA" id="ARBA00023002"/>
    </source>
</evidence>
<accession>A0AAE9Y803</accession>
<dbReference type="InterPro" id="IPR036250">
    <property type="entry name" value="AcylCo_DH-like_C"/>
</dbReference>
<dbReference type="AlphaFoldDB" id="A0AAE9Y803"/>
<evidence type="ECO:0000256" key="7">
    <source>
        <dbReference type="RuleBase" id="RU362125"/>
    </source>
</evidence>
<dbReference type="InterPro" id="IPR049448">
    <property type="entry name" value="ACAD9/ACADV-like_C"/>
</dbReference>
<feature type="domain" description="Acyl-CoA dehydrogenase/oxidase N-terminal" evidence="10">
    <location>
        <begin position="37"/>
        <end position="141"/>
    </location>
</feature>
<sequence length="567" mass="61934">MTMPSPSFAASLFTGRLEGDMVTPFPTPDAAEVERVKALVATLREVTADYDPAQAEADRWVGDDLLHDLGEAGLMGLYIDPAYGGAGLSQTGYCRVFEEIGHVDATLSVVLGVHQSIGTKGIHLYGTDEQKERYLPDLAAGRKLAAFALTEPGAGSDAYHLDSWAERQSDGSWVLNGHKHYIGNGSKDVIVTFARCEEGHVALILDGGMEGLEVGERHDTMGLRANDLRRLTYKDVRVAPENVLGEPGRGFEVAVNVLNNGRLSLGTGSVGAVKHLLGLAVDHVTERHQFGLPLADFELVQEKLGWMVSYLYGLESLCYLTTGMVDQGVEDYAIESAMAKVAGTEFLWYAANRVFQLGGGRAYMRDEPFEKILRDIRIFPIFEGANDVMRAFIALTGLKPLASQIEGMADLDLTRPLGSLGTVAGYVLDKVDRQVRPDRLEVDDSLRALADPLTDQVAHLRDAAEGELRHHGEGIKTAQRSQKRLAEAAMDIVAQTATLSRMSGVIQERGPELSSADRYVAETFCTRAARRVDRNLDHLHHPDDERQHAIARDAIAAGGYRYEILPL</sequence>
<evidence type="ECO:0000259" key="9">
    <source>
        <dbReference type="Pfam" id="PF02770"/>
    </source>
</evidence>
<dbReference type="InterPro" id="IPR009100">
    <property type="entry name" value="AcylCoA_DH/oxidase_NM_dom_sf"/>
</dbReference>
<dbReference type="Gene3D" id="2.40.110.10">
    <property type="entry name" value="Butyryl-CoA Dehydrogenase, subunit A, domain 2"/>
    <property type="match status" value="1"/>
</dbReference>
<dbReference type="FunFam" id="1.20.140.10:FF:000008">
    <property type="entry name" value="acyl-CoA dehydrogenase family member 9, mitochondrial"/>
    <property type="match status" value="1"/>
</dbReference>
<keyword evidence="5" id="KW-0809">Transit peptide</keyword>
<evidence type="ECO:0000259" key="8">
    <source>
        <dbReference type="Pfam" id="PF00441"/>
    </source>
</evidence>
<evidence type="ECO:0000256" key="3">
    <source>
        <dbReference type="ARBA" id="ARBA00022630"/>
    </source>
</evidence>
<dbReference type="InterPro" id="IPR009075">
    <property type="entry name" value="AcylCo_DH/oxidase_C"/>
</dbReference>
<evidence type="ECO:0000313" key="13">
    <source>
        <dbReference type="Proteomes" id="UP001216390"/>
    </source>
</evidence>
<dbReference type="InterPro" id="IPR006091">
    <property type="entry name" value="Acyl-CoA_Oxase/DH_mid-dom"/>
</dbReference>
<dbReference type="Pfam" id="PF21343">
    <property type="entry name" value="ACAD9-ACADV_C"/>
    <property type="match status" value="1"/>
</dbReference>
<dbReference type="InterPro" id="IPR037069">
    <property type="entry name" value="AcylCoA_DH/ox_N_sf"/>
</dbReference>
<dbReference type="Gene3D" id="1.10.540.10">
    <property type="entry name" value="Acyl-CoA dehydrogenase/oxidase, N-terminal domain"/>
    <property type="match status" value="1"/>
</dbReference>
<feature type="domain" description="Acyl-CoA dehydrogenase/oxidase C-terminal" evidence="8">
    <location>
        <begin position="248"/>
        <end position="394"/>
    </location>
</feature>
<proteinExistence type="inferred from homology"/>
<keyword evidence="13" id="KW-1185">Reference proteome</keyword>
<dbReference type="PANTHER" id="PTHR43884">
    <property type="entry name" value="ACYL-COA DEHYDROGENASE"/>
    <property type="match status" value="1"/>
</dbReference>
<gene>
    <name evidence="12" type="ORF">PO878_05840</name>
</gene>